<evidence type="ECO:0000256" key="3">
    <source>
        <dbReference type="ARBA" id="ARBA00023163"/>
    </source>
</evidence>
<dbReference type="AlphaFoldDB" id="A0A3S4SP03"/>
<dbReference type="Pfam" id="PF00440">
    <property type="entry name" value="TetR_N"/>
    <property type="match status" value="1"/>
</dbReference>
<dbReference type="STRING" id="1791.GCA_001049355_05513"/>
<keyword evidence="3" id="KW-0804">Transcription</keyword>
<dbReference type="Pfam" id="PF13305">
    <property type="entry name" value="TetR_C_33"/>
    <property type="match status" value="1"/>
</dbReference>
<feature type="DNA-binding region" description="H-T-H motif" evidence="4">
    <location>
        <begin position="29"/>
        <end position="48"/>
    </location>
</feature>
<dbReference type="Gene3D" id="1.10.10.60">
    <property type="entry name" value="Homeodomain-like"/>
    <property type="match status" value="1"/>
</dbReference>
<evidence type="ECO:0000256" key="2">
    <source>
        <dbReference type="ARBA" id="ARBA00023125"/>
    </source>
</evidence>
<dbReference type="InterPro" id="IPR036271">
    <property type="entry name" value="Tet_transcr_reg_TetR-rel_C_sf"/>
</dbReference>
<organism evidence="6 7">
    <name type="scientific">Mycolicibacterium aurum</name>
    <name type="common">Mycobacterium aurum</name>
    <dbReference type="NCBI Taxonomy" id="1791"/>
    <lineage>
        <taxon>Bacteria</taxon>
        <taxon>Bacillati</taxon>
        <taxon>Actinomycetota</taxon>
        <taxon>Actinomycetes</taxon>
        <taxon>Mycobacteriales</taxon>
        <taxon>Mycobacteriaceae</taxon>
        <taxon>Mycolicibacterium</taxon>
    </lineage>
</organism>
<accession>A0A3S4SP03</accession>
<evidence type="ECO:0000313" key="6">
    <source>
        <dbReference type="EMBL" id="VEG57319.1"/>
    </source>
</evidence>
<evidence type="ECO:0000256" key="4">
    <source>
        <dbReference type="PROSITE-ProRule" id="PRU00335"/>
    </source>
</evidence>
<dbReference type="OrthoDB" id="4709966at2"/>
<feature type="domain" description="HTH tetR-type" evidence="5">
    <location>
        <begin position="6"/>
        <end position="66"/>
    </location>
</feature>
<protein>
    <submittedName>
        <fullName evidence="6">TetR family transcriptional regulator</fullName>
    </submittedName>
</protein>
<gene>
    <name evidence="6" type="ORF">NCTC10437_04327</name>
</gene>
<evidence type="ECO:0000256" key="1">
    <source>
        <dbReference type="ARBA" id="ARBA00023015"/>
    </source>
</evidence>
<keyword evidence="2 4" id="KW-0238">DNA-binding</keyword>
<dbReference type="Gene3D" id="1.10.357.10">
    <property type="entry name" value="Tetracycline Repressor, domain 2"/>
    <property type="match status" value="1"/>
</dbReference>
<name>A0A3S4SP03_MYCAU</name>
<dbReference type="GO" id="GO:0003700">
    <property type="term" value="F:DNA-binding transcription factor activity"/>
    <property type="evidence" value="ECO:0007669"/>
    <property type="project" value="TreeGrafter"/>
</dbReference>
<dbReference type="InterPro" id="IPR050109">
    <property type="entry name" value="HTH-type_TetR-like_transc_reg"/>
</dbReference>
<dbReference type="InterPro" id="IPR025996">
    <property type="entry name" value="MT1864/Rv1816-like_C"/>
</dbReference>
<keyword evidence="1" id="KW-0805">Transcription regulation</keyword>
<dbReference type="PANTHER" id="PTHR30055:SF209">
    <property type="entry name" value="POSSIBLE TRANSCRIPTIONAL REGULATORY PROTEIN (PROBABLY TETR-FAMILY)"/>
    <property type="match status" value="1"/>
</dbReference>
<evidence type="ECO:0000259" key="5">
    <source>
        <dbReference type="PROSITE" id="PS50977"/>
    </source>
</evidence>
<dbReference type="InterPro" id="IPR001647">
    <property type="entry name" value="HTH_TetR"/>
</dbReference>
<dbReference type="PROSITE" id="PS50977">
    <property type="entry name" value="HTH_TETR_2"/>
    <property type="match status" value="1"/>
</dbReference>
<sequence>MRAEPEAVRDRLVAAGVQMMERDGLAALSARSVAAAAGTSTMALYTHFGGMTELLDAIAIEAFVRFTQALTEVPHTDDPVADFFAMGLAYHRFALANPQRYQAMFGAAVPASLAKFRSDITVTGTATNRAEWATSFGALHTAVRRMMAAGRIRDDDEVAVAGRLWSINHGAVMLEMAGFFGNEGHGLSQILGPLIIDTLVGMGDDRDAAAQSMEKVVASVAAG</sequence>
<dbReference type="KEGG" id="mauu:NCTC10437_04327"/>
<dbReference type="EMBL" id="LR134356">
    <property type="protein sequence ID" value="VEG57319.1"/>
    <property type="molecule type" value="Genomic_DNA"/>
</dbReference>
<dbReference type="PANTHER" id="PTHR30055">
    <property type="entry name" value="HTH-TYPE TRANSCRIPTIONAL REGULATOR RUTR"/>
    <property type="match status" value="1"/>
</dbReference>
<dbReference type="RefSeq" id="WP_048635335.1">
    <property type="nucleotide sequence ID" value="NZ_CVQQ01000030.1"/>
</dbReference>
<dbReference type="GO" id="GO:0000976">
    <property type="term" value="F:transcription cis-regulatory region binding"/>
    <property type="evidence" value="ECO:0007669"/>
    <property type="project" value="TreeGrafter"/>
</dbReference>
<dbReference type="InterPro" id="IPR009057">
    <property type="entry name" value="Homeodomain-like_sf"/>
</dbReference>
<reference evidence="6 7" key="1">
    <citation type="submission" date="2018-12" db="EMBL/GenBank/DDBJ databases">
        <authorList>
            <consortium name="Pathogen Informatics"/>
        </authorList>
    </citation>
    <scope>NUCLEOTIDE SEQUENCE [LARGE SCALE GENOMIC DNA]</scope>
    <source>
        <strain evidence="6 7">NCTC10437</strain>
    </source>
</reference>
<evidence type="ECO:0000313" key="7">
    <source>
        <dbReference type="Proteomes" id="UP000279306"/>
    </source>
</evidence>
<dbReference type="SUPFAM" id="SSF48498">
    <property type="entry name" value="Tetracyclin repressor-like, C-terminal domain"/>
    <property type="match status" value="1"/>
</dbReference>
<keyword evidence="7" id="KW-1185">Reference proteome</keyword>
<proteinExistence type="predicted"/>
<dbReference type="Proteomes" id="UP000279306">
    <property type="component" value="Chromosome"/>
</dbReference>
<dbReference type="SUPFAM" id="SSF46689">
    <property type="entry name" value="Homeodomain-like"/>
    <property type="match status" value="1"/>
</dbReference>